<protein>
    <recommendedName>
        <fullName evidence="2">PF03932 family protein CutC</fullName>
    </recommendedName>
</protein>
<proteinExistence type="inferred from homology"/>
<comment type="caution">
    <text evidence="2">Once thought to be involved in copper homeostasis, experiments in E.coli have shown this is not the case.</text>
</comment>
<dbReference type="Proteomes" id="UP000444960">
    <property type="component" value="Unassembled WGS sequence"/>
</dbReference>
<sequence>MTALEIAVQDAAGAAIALAGGADRVELCAALGVTGGLTPSPGTIAAAVATGIDVHALIRNRPGGFVYSPDEVAVLADDVRRAVDLGATGVVIGALRPDGALDATATAALLDAAGDADVTFHRAFDTVADPVGTLERLADIGVLRVLTSGGAARAGDGIDALAALVAADTGVEIMAGGGVTPDAIGALIAIGVDAVHLSAKTVVADPGVTGPGGGSGGGLEVTDPAIVAAARSYAKR</sequence>
<dbReference type="SUPFAM" id="SSF110395">
    <property type="entry name" value="CutC-like"/>
    <property type="match status" value="1"/>
</dbReference>
<evidence type="ECO:0000256" key="2">
    <source>
        <dbReference type="HAMAP-Rule" id="MF_00795"/>
    </source>
</evidence>
<dbReference type="Pfam" id="PF03932">
    <property type="entry name" value="CutC"/>
    <property type="match status" value="1"/>
</dbReference>
<keyword evidence="2" id="KW-0963">Cytoplasm</keyword>
<gene>
    <name evidence="2" type="primary">cutC</name>
    <name evidence="3" type="ORF">nbrc107696_37060</name>
</gene>
<evidence type="ECO:0000313" key="3">
    <source>
        <dbReference type="EMBL" id="GEE03260.1"/>
    </source>
</evidence>
<comment type="caution">
    <text evidence="3">The sequence shown here is derived from an EMBL/GenBank/DDBJ whole genome shotgun (WGS) entry which is preliminary data.</text>
</comment>
<comment type="subcellular location">
    <subcellularLocation>
        <location evidence="2">Cytoplasm</location>
    </subcellularLocation>
</comment>
<dbReference type="InterPro" id="IPR005627">
    <property type="entry name" value="CutC-like"/>
</dbReference>
<dbReference type="PANTHER" id="PTHR12598">
    <property type="entry name" value="COPPER HOMEOSTASIS PROTEIN CUTC"/>
    <property type="match status" value="1"/>
</dbReference>
<dbReference type="EMBL" id="BJOV01000005">
    <property type="protein sequence ID" value="GEE03260.1"/>
    <property type="molecule type" value="Genomic_DNA"/>
</dbReference>
<evidence type="ECO:0000313" key="4">
    <source>
        <dbReference type="Proteomes" id="UP000444960"/>
    </source>
</evidence>
<dbReference type="InterPro" id="IPR036822">
    <property type="entry name" value="CutC-like_dom_sf"/>
</dbReference>
<accession>A0A7I9VE07</accession>
<dbReference type="GO" id="GO:0005507">
    <property type="term" value="F:copper ion binding"/>
    <property type="evidence" value="ECO:0007669"/>
    <property type="project" value="TreeGrafter"/>
</dbReference>
<dbReference type="GO" id="GO:0005737">
    <property type="term" value="C:cytoplasm"/>
    <property type="evidence" value="ECO:0007669"/>
    <property type="project" value="UniProtKB-SubCell"/>
</dbReference>
<dbReference type="AlphaFoldDB" id="A0A7I9VE07"/>
<dbReference type="PANTHER" id="PTHR12598:SF0">
    <property type="entry name" value="COPPER HOMEOSTASIS PROTEIN CUTC HOMOLOG"/>
    <property type="match status" value="1"/>
</dbReference>
<comment type="similarity">
    <text evidence="1 2">Belongs to the CutC family.</text>
</comment>
<dbReference type="HAMAP" id="MF_00795">
    <property type="entry name" value="CutC"/>
    <property type="match status" value="1"/>
</dbReference>
<dbReference type="Gene3D" id="3.20.20.380">
    <property type="entry name" value="Copper homeostasis (CutC) domain"/>
    <property type="match status" value="1"/>
</dbReference>
<dbReference type="OrthoDB" id="9815677at2"/>
<organism evidence="3 4">
    <name type="scientific">Gordonia spumicola</name>
    <dbReference type="NCBI Taxonomy" id="589161"/>
    <lineage>
        <taxon>Bacteria</taxon>
        <taxon>Bacillati</taxon>
        <taxon>Actinomycetota</taxon>
        <taxon>Actinomycetes</taxon>
        <taxon>Mycobacteriales</taxon>
        <taxon>Gordoniaceae</taxon>
        <taxon>Gordonia</taxon>
    </lineage>
</organism>
<evidence type="ECO:0000256" key="1">
    <source>
        <dbReference type="ARBA" id="ARBA00007768"/>
    </source>
</evidence>
<keyword evidence="4" id="KW-1185">Reference proteome</keyword>
<name>A0A7I9VE07_9ACTN</name>
<dbReference type="RefSeq" id="WP_161896794.1">
    <property type="nucleotide sequence ID" value="NZ_BJOV01000005.1"/>
</dbReference>
<reference evidence="4" key="1">
    <citation type="submission" date="2019-06" db="EMBL/GenBank/DDBJ databases">
        <title>Gordonia isolated from sludge of a wastewater treatment plant.</title>
        <authorList>
            <person name="Tamura T."/>
            <person name="Aoyama K."/>
            <person name="Kang Y."/>
            <person name="Saito S."/>
            <person name="Akiyama N."/>
            <person name="Yazawa K."/>
            <person name="Gonoi T."/>
            <person name="Mikami Y."/>
        </authorList>
    </citation>
    <scope>NUCLEOTIDE SEQUENCE [LARGE SCALE GENOMIC DNA]</scope>
    <source>
        <strain evidence="4">NBRC 107696</strain>
    </source>
</reference>